<dbReference type="Proteomes" id="UP001209276">
    <property type="component" value="Unassembled WGS sequence"/>
</dbReference>
<dbReference type="SMART" id="SM00900">
    <property type="entry name" value="FMN_bind"/>
    <property type="match status" value="1"/>
</dbReference>
<dbReference type="InterPro" id="IPR007329">
    <property type="entry name" value="FMN-bd"/>
</dbReference>
<dbReference type="RefSeq" id="WP_087442777.1">
    <property type="nucleotide sequence ID" value="NZ_CABMNB010000027.1"/>
</dbReference>
<dbReference type="EMBL" id="JAMDMM010000064">
    <property type="protein sequence ID" value="MCY9610824.1"/>
    <property type="molecule type" value="Genomic_DNA"/>
</dbReference>
<evidence type="ECO:0000313" key="6">
    <source>
        <dbReference type="Proteomes" id="UP001209276"/>
    </source>
</evidence>
<dbReference type="AlphaFoldDB" id="A0AAP9J2F7"/>
<feature type="chain" id="PRO_5043034646" evidence="1">
    <location>
        <begin position="25"/>
        <end position="116"/>
    </location>
</feature>
<keyword evidence="6" id="KW-1185">Reference proteome</keyword>
<feature type="domain" description="FMN-binding" evidence="2">
    <location>
        <begin position="38"/>
        <end position="113"/>
    </location>
</feature>
<dbReference type="Pfam" id="PF04205">
    <property type="entry name" value="FMN_bind"/>
    <property type="match status" value="1"/>
</dbReference>
<name>A0AAP9J2F7_PANTH</name>
<reference evidence="3 6" key="2">
    <citation type="submission" date="2022-05" db="EMBL/GenBank/DDBJ databases">
        <title>Genome Sequencing of Bee-Associated Microbes.</title>
        <authorList>
            <person name="Dunlap C."/>
        </authorList>
    </citation>
    <scope>NUCLEOTIDE SEQUENCE [LARGE SCALE GENOMIC DNA]</scope>
    <source>
        <strain evidence="3 6">NRRL B-14613</strain>
    </source>
</reference>
<dbReference type="Proteomes" id="UP000315377">
    <property type="component" value="Chromosome"/>
</dbReference>
<dbReference type="PROSITE" id="PS51257">
    <property type="entry name" value="PROKAR_LIPOPROTEIN"/>
    <property type="match status" value="1"/>
</dbReference>
<keyword evidence="1" id="KW-0732">Signal</keyword>
<organism evidence="4 5">
    <name type="scientific">Paenibacillus thiaminolyticus</name>
    <name type="common">Bacillus thiaminolyticus</name>
    <dbReference type="NCBI Taxonomy" id="49283"/>
    <lineage>
        <taxon>Bacteria</taxon>
        <taxon>Bacillati</taxon>
        <taxon>Bacillota</taxon>
        <taxon>Bacilli</taxon>
        <taxon>Bacillales</taxon>
        <taxon>Paenibacillaceae</taxon>
        <taxon>Paenibacillus</taxon>
    </lineage>
</organism>
<evidence type="ECO:0000313" key="4">
    <source>
        <dbReference type="EMBL" id="QDM45607.1"/>
    </source>
</evidence>
<protein>
    <submittedName>
        <fullName evidence="4">FMN-binding protein</fullName>
    </submittedName>
</protein>
<dbReference type="GeneID" id="76998362"/>
<gene>
    <name evidence="4" type="ORF">FLT43_20595</name>
    <name evidence="3" type="ORF">M5W83_27135</name>
</gene>
<feature type="signal peptide" evidence="1">
    <location>
        <begin position="1"/>
        <end position="24"/>
    </location>
</feature>
<proteinExistence type="predicted"/>
<dbReference type="Gene3D" id="3.90.1010.20">
    <property type="match status" value="1"/>
</dbReference>
<dbReference type="GO" id="GO:0016020">
    <property type="term" value="C:membrane"/>
    <property type="evidence" value="ECO:0007669"/>
    <property type="project" value="InterPro"/>
</dbReference>
<evidence type="ECO:0000259" key="2">
    <source>
        <dbReference type="SMART" id="SM00900"/>
    </source>
</evidence>
<evidence type="ECO:0000313" key="5">
    <source>
        <dbReference type="Proteomes" id="UP000315377"/>
    </source>
</evidence>
<evidence type="ECO:0000313" key="3">
    <source>
        <dbReference type="EMBL" id="MCY9610824.1"/>
    </source>
</evidence>
<sequence length="116" mass="11966">MKKTLASITALVLALLLVAGCSSSGQYKDGEYEGSAQGNEGEIVVSVLVKGGKIDKIDITKQSETQSLLDGVIENTIPEIIEKQTTEGVDVLAGASKSSQGVIDAVTQALGSAKKE</sequence>
<dbReference type="GO" id="GO:0010181">
    <property type="term" value="F:FMN binding"/>
    <property type="evidence" value="ECO:0007669"/>
    <property type="project" value="InterPro"/>
</dbReference>
<reference evidence="4 5" key="1">
    <citation type="submission" date="2019-07" db="EMBL/GenBank/DDBJ databases">
        <title>Paenibacillus thiaminolyticus NRRL B-4156.</title>
        <authorList>
            <person name="Hehnly C."/>
            <person name="Zhang L."/>
        </authorList>
    </citation>
    <scope>NUCLEOTIDE SEQUENCE [LARGE SCALE GENOMIC DNA]</scope>
    <source>
        <strain evidence="4 5">NRRL B-4156</strain>
    </source>
</reference>
<evidence type="ECO:0000256" key="1">
    <source>
        <dbReference type="SAM" id="SignalP"/>
    </source>
</evidence>
<accession>A0AAP9J2F7</accession>
<dbReference type="EMBL" id="CP041405">
    <property type="protein sequence ID" value="QDM45607.1"/>
    <property type="molecule type" value="Genomic_DNA"/>
</dbReference>